<dbReference type="Proteomes" id="UP000595897">
    <property type="component" value="Chromosome"/>
</dbReference>
<dbReference type="AlphaFoldDB" id="A0A7R7ELG7"/>
<keyword evidence="7 14" id="KW-1133">Transmembrane helix</keyword>
<dbReference type="EMBL" id="AP024169">
    <property type="protein sequence ID" value="BCN30984.1"/>
    <property type="molecule type" value="Genomic_DNA"/>
</dbReference>
<dbReference type="InterPro" id="IPR043130">
    <property type="entry name" value="CDP-OH_PTrfase_TM_dom"/>
</dbReference>
<dbReference type="RefSeq" id="WP_271712136.1">
    <property type="nucleotide sequence ID" value="NZ_AP024169.1"/>
</dbReference>
<dbReference type="GO" id="GO:0016020">
    <property type="term" value="C:membrane"/>
    <property type="evidence" value="ECO:0007669"/>
    <property type="project" value="UniProtKB-SubCell"/>
</dbReference>
<dbReference type="PIRSF" id="PIRSF000847">
    <property type="entry name" value="Phos_ph_gly_syn"/>
    <property type="match status" value="1"/>
</dbReference>
<reference evidence="15 16" key="1">
    <citation type="submission" date="2020-11" db="EMBL/GenBank/DDBJ databases">
        <title>Draft genome sequencing of a Lachnospiraceae strain isolated from anoxic soil subjected to BSD treatment.</title>
        <authorList>
            <person name="Uek A."/>
            <person name="Tonouchi A."/>
        </authorList>
    </citation>
    <scope>NUCLEOTIDE SEQUENCE [LARGE SCALE GENOMIC DNA]</scope>
    <source>
        <strain evidence="15 16">TB5</strain>
    </source>
</reference>
<keyword evidence="8" id="KW-0443">Lipid metabolism</keyword>
<dbReference type="InterPro" id="IPR004570">
    <property type="entry name" value="Phosphatidylglycerol_P_synth"/>
</dbReference>
<dbReference type="PROSITE" id="PS00379">
    <property type="entry name" value="CDP_ALCOHOL_P_TRANSF"/>
    <property type="match status" value="1"/>
</dbReference>
<comment type="similarity">
    <text evidence="3 13">Belongs to the CDP-alcohol phosphatidyltransferase class-I family.</text>
</comment>
<comment type="function">
    <text evidence="1">This protein catalyzes the committed step to the synthesis of the acidic phospholipids.</text>
</comment>
<evidence type="ECO:0000256" key="14">
    <source>
        <dbReference type="SAM" id="Phobius"/>
    </source>
</evidence>
<evidence type="ECO:0000256" key="12">
    <source>
        <dbReference type="ARBA" id="ARBA00033018"/>
    </source>
</evidence>
<evidence type="ECO:0000313" key="15">
    <source>
        <dbReference type="EMBL" id="BCN30984.1"/>
    </source>
</evidence>
<evidence type="ECO:0000256" key="3">
    <source>
        <dbReference type="ARBA" id="ARBA00010441"/>
    </source>
</evidence>
<proteinExistence type="inferred from homology"/>
<dbReference type="KEGG" id="ahb:bsdtb5_22790"/>
<evidence type="ECO:0000256" key="4">
    <source>
        <dbReference type="ARBA" id="ARBA00022516"/>
    </source>
</evidence>
<dbReference type="UniPathway" id="UPA00084">
    <property type="reaction ID" value="UER00503"/>
</dbReference>
<accession>A0A7R7ELG7</accession>
<dbReference type="InterPro" id="IPR050324">
    <property type="entry name" value="CDP-alcohol_PTase-I"/>
</dbReference>
<dbReference type="PANTHER" id="PTHR14269:SF11">
    <property type="entry name" value="CDP-DIACYLGLYCEROL--GLYCEROL-3-PHOSPHATE 3-PHOSPHATIDYLTRANSFERASE"/>
    <property type="match status" value="1"/>
</dbReference>
<organism evidence="15 16">
    <name type="scientific">Anaeromicropila herbilytica</name>
    <dbReference type="NCBI Taxonomy" id="2785025"/>
    <lineage>
        <taxon>Bacteria</taxon>
        <taxon>Bacillati</taxon>
        <taxon>Bacillota</taxon>
        <taxon>Clostridia</taxon>
        <taxon>Lachnospirales</taxon>
        <taxon>Lachnospiraceae</taxon>
        <taxon>Anaeromicropila</taxon>
    </lineage>
</organism>
<dbReference type="Pfam" id="PF01066">
    <property type="entry name" value="CDP-OH_P_transf"/>
    <property type="match status" value="1"/>
</dbReference>
<keyword evidence="6 14" id="KW-0812">Transmembrane</keyword>
<dbReference type="PANTHER" id="PTHR14269">
    <property type="entry name" value="CDP-DIACYLGLYCEROL--GLYCEROL-3-PHOSPHATE 3-PHOSPHATIDYLTRANSFERASE-RELATED"/>
    <property type="match status" value="1"/>
</dbReference>
<comment type="subcellular location">
    <subcellularLocation>
        <location evidence="2">Membrane</location>
        <topology evidence="2">Multi-pass membrane protein</topology>
    </subcellularLocation>
</comment>
<evidence type="ECO:0000256" key="7">
    <source>
        <dbReference type="ARBA" id="ARBA00022989"/>
    </source>
</evidence>
<feature type="transmembrane region" description="Helical" evidence="14">
    <location>
        <begin position="30"/>
        <end position="50"/>
    </location>
</feature>
<evidence type="ECO:0000256" key="6">
    <source>
        <dbReference type="ARBA" id="ARBA00022692"/>
    </source>
</evidence>
<protein>
    <recommendedName>
        <fullName evidence="12">Phosphatidylglycerophosphate synthase</fullName>
    </recommendedName>
</protein>
<feature type="transmembrane region" description="Helical" evidence="14">
    <location>
        <begin position="62"/>
        <end position="80"/>
    </location>
</feature>
<evidence type="ECO:0000256" key="10">
    <source>
        <dbReference type="ARBA" id="ARBA00023209"/>
    </source>
</evidence>
<evidence type="ECO:0000256" key="1">
    <source>
        <dbReference type="ARBA" id="ARBA00003973"/>
    </source>
</evidence>
<name>A0A7R7ELG7_9FIRM</name>
<keyword evidence="5 13" id="KW-0808">Transferase</keyword>
<gene>
    <name evidence="15" type="ORF">bsdtb5_22790</name>
</gene>
<dbReference type="Gene3D" id="1.20.120.1760">
    <property type="match status" value="1"/>
</dbReference>
<keyword evidence="4" id="KW-0444">Lipid biosynthesis</keyword>
<evidence type="ECO:0000256" key="13">
    <source>
        <dbReference type="RuleBase" id="RU003750"/>
    </source>
</evidence>
<feature type="transmembrane region" description="Helical" evidence="14">
    <location>
        <begin position="86"/>
        <end position="108"/>
    </location>
</feature>
<keyword evidence="16" id="KW-1185">Reference proteome</keyword>
<evidence type="ECO:0000256" key="11">
    <source>
        <dbReference type="ARBA" id="ARBA00023264"/>
    </source>
</evidence>
<evidence type="ECO:0000256" key="8">
    <source>
        <dbReference type="ARBA" id="ARBA00023098"/>
    </source>
</evidence>
<dbReference type="GO" id="GO:0008444">
    <property type="term" value="F:CDP-diacylglycerol-glycerol-3-phosphate 3-phosphatidyltransferase activity"/>
    <property type="evidence" value="ECO:0007669"/>
    <property type="project" value="InterPro"/>
</dbReference>
<evidence type="ECO:0000256" key="5">
    <source>
        <dbReference type="ARBA" id="ARBA00022679"/>
    </source>
</evidence>
<evidence type="ECO:0000256" key="2">
    <source>
        <dbReference type="ARBA" id="ARBA00004141"/>
    </source>
</evidence>
<dbReference type="InterPro" id="IPR048254">
    <property type="entry name" value="CDP_ALCOHOL_P_TRANSF_CS"/>
</dbReference>
<sequence length="179" mass="19944">MKTIKNIPNYLSVSRILASVSLLLEKPFSAVFFSLYLICGISDVLDGYLARKMNVTSKLGQLLDSVSDFIFISIVLYIYIPSMAFPLWIIGLIVIIVVIRVASLILGFVRHHQLTFLHTYANKATGLVLFFFPILFSIVGKEITATLICCIASISAMEDMLINMTSKTLNRDIKSNVSN</sequence>
<dbReference type="GO" id="GO:0006655">
    <property type="term" value="P:phosphatidylglycerol biosynthetic process"/>
    <property type="evidence" value="ECO:0007669"/>
    <property type="project" value="UniProtKB-UniPathway"/>
</dbReference>
<dbReference type="InterPro" id="IPR000462">
    <property type="entry name" value="CDP-OH_P_trans"/>
</dbReference>
<evidence type="ECO:0000256" key="9">
    <source>
        <dbReference type="ARBA" id="ARBA00023136"/>
    </source>
</evidence>
<keyword evidence="9 14" id="KW-0472">Membrane</keyword>
<keyword evidence="11" id="KW-1208">Phospholipid metabolism</keyword>
<evidence type="ECO:0000313" key="16">
    <source>
        <dbReference type="Proteomes" id="UP000595897"/>
    </source>
</evidence>
<keyword evidence="10" id="KW-0594">Phospholipid biosynthesis</keyword>